<dbReference type="PANTHER" id="PTHR12281">
    <property type="entry name" value="RP42 RELATED"/>
    <property type="match status" value="1"/>
</dbReference>
<dbReference type="GO" id="GO:0032182">
    <property type="term" value="F:ubiquitin-like protein binding"/>
    <property type="evidence" value="ECO:0007669"/>
    <property type="project" value="TreeGrafter"/>
</dbReference>
<protein>
    <recommendedName>
        <fullName evidence="1">Defective in cullin neddylation protein</fullName>
    </recommendedName>
</protein>
<evidence type="ECO:0000259" key="2">
    <source>
        <dbReference type="PROSITE" id="PS51229"/>
    </source>
</evidence>
<dbReference type="OrthoDB" id="286637at2759"/>
<dbReference type="PROSITE" id="PS51229">
    <property type="entry name" value="DCUN1"/>
    <property type="match status" value="1"/>
</dbReference>
<evidence type="ECO:0000313" key="3">
    <source>
        <dbReference type="EMBL" id="CAA0818519.1"/>
    </source>
</evidence>
<comment type="function">
    <text evidence="1">Neddylation of cullins play an essential role in the regulation of SCF-type complexes activity.</text>
</comment>
<gene>
    <name evidence="3" type="ORF">SHERM_00289</name>
</gene>
<dbReference type="GO" id="GO:0045116">
    <property type="term" value="P:protein neddylation"/>
    <property type="evidence" value="ECO:0007669"/>
    <property type="project" value="TreeGrafter"/>
</dbReference>
<dbReference type="Gene3D" id="1.10.238.200">
    <property type="entry name" value="Cullin, PONY binding domain"/>
    <property type="match status" value="1"/>
</dbReference>
<dbReference type="Gene3D" id="1.10.238.10">
    <property type="entry name" value="EF-hand"/>
    <property type="match status" value="1"/>
</dbReference>
<evidence type="ECO:0000313" key="4">
    <source>
        <dbReference type="Proteomes" id="UP001153555"/>
    </source>
</evidence>
<dbReference type="InterPro" id="IPR014764">
    <property type="entry name" value="DCN-prot"/>
</dbReference>
<sequence length="248" mass="28915">MSITGASEKIAIQSLKSSEWQFEGAFDIFYSHPHVKSVADTRHLEELYNRYKDPYADMILADGITLLCNDLQVDLAITLMFFLPLVVSWHMKAATMCEFSKQEFIGGLQSLGIDSLEKFRERIPFMRSELKDEYKFREIYNYAFGWAKEKGQKSLALDTAIGMWQLLFAEKQWPLVDHWCQFLQARHNKAISRDTWSQLLEFARTVDPALSNYDADGAWPYLIDEFVEYLIENGVMQKGKLTDWSYKQ</sequence>
<dbReference type="Pfam" id="PF14555">
    <property type="entry name" value="UBA_4"/>
    <property type="match status" value="1"/>
</dbReference>
<feature type="domain" description="DCUN1" evidence="2">
    <location>
        <begin position="39"/>
        <end position="231"/>
    </location>
</feature>
<dbReference type="EMBL" id="CACSLK010017224">
    <property type="protein sequence ID" value="CAA0818519.1"/>
    <property type="molecule type" value="Genomic_DNA"/>
</dbReference>
<name>A0A9N7N233_STRHE</name>
<comment type="caution">
    <text evidence="3">The sequence shown here is derived from an EMBL/GenBank/DDBJ whole genome shotgun (WGS) entry which is preliminary data.</text>
</comment>
<dbReference type="GO" id="GO:0000151">
    <property type="term" value="C:ubiquitin ligase complex"/>
    <property type="evidence" value="ECO:0007669"/>
    <property type="project" value="TreeGrafter"/>
</dbReference>
<keyword evidence="4" id="KW-1185">Reference proteome</keyword>
<dbReference type="Pfam" id="PF03556">
    <property type="entry name" value="Cullin_binding"/>
    <property type="match status" value="1"/>
</dbReference>
<dbReference type="AlphaFoldDB" id="A0A9N7N233"/>
<proteinExistence type="predicted"/>
<organism evidence="3 4">
    <name type="scientific">Striga hermonthica</name>
    <name type="common">Purple witchweed</name>
    <name type="synonym">Buchnera hermonthica</name>
    <dbReference type="NCBI Taxonomy" id="68872"/>
    <lineage>
        <taxon>Eukaryota</taxon>
        <taxon>Viridiplantae</taxon>
        <taxon>Streptophyta</taxon>
        <taxon>Embryophyta</taxon>
        <taxon>Tracheophyta</taxon>
        <taxon>Spermatophyta</taxon>
        <taxon>Magnoliopsida</taxon>
        <taxon>eudicotyledons</taxon>
        <taxon>Gunneridae</taxon>
        <taxon>Pentapetalae</taxon>
        <taxon>asterids</taxon>
        <taxon>lamiids</taxon>
        <taxon>Lamiales</taxon>
        <taxon>Orobanchaceae</taxon>
        <taxon>Buchnereae</taxon>
        <taxon>Striga</taxon>
    </lineage>
</organism>
<dbReference type="GO" id="GO:0031624">
    <property type="term" value="F:ubiquitin conjugating enzyme binding"/>
    <property type="evidence" value="ECO:0007669"/>
    <property type="project" value="TreeGrafter"/>
</dbReference>
<accession>A0A9N7N233</accession>
<dbReference type="GO" id="GO:0097602">
    <property type="term" value="F:cullin family protein binding"/>
    <property type="evidence" value="ECO:0007669"/>
    <property type="project" value="TreeGrafter"/>
</dbReference>
<dbReference type="FunFam" id="1.10.238.200:FF:000004">
    <property type="entry name" value="Defective in cullin neddylation protein"/>
    <property type="match status" value="1"/>
</dbReference>
<dbReference type="InterPro" id="IPR005176">
    <property type="entry name" value="PONY_dom"/>
</dbReference>
<evidence type="ECO:0000256" key="1">
    <source>
        <dbReference type="RuleBase" id="RU410713"/>
    </source>
</evidence>
<dbReference type="InterPro" id="IPR042460">
    <property type="entry name" value="DCN1-like_PONY"/>
</dbReference>
<dbReference type="Proteomes" id="UP001153555">
    <property type="component" value="Unassembled WGS sequence"/>
</dbReference>
<dbReference type="PANTHER" id="PTHR12281:SF2">
    <property type="entry name" value="DEFECTIVE IN CULLIN NEDDYLATION PROTEIN"/>
    <property type="match status" value="1"/>
</dbReference>
<reference evidence="3" key="1">
    <citation type="submission" date="2019-12" db="EMBL/GenBank/DDBJ databases">
        <authorList>
            <person name="Scholes J."/>
        </authorList>
    </citation>
    <scope>NUCLEOTIDE SEQUENCE</scope>
</reference>